<dbReference type="Pfam" id="PF02992">
    <property type="entry name" value="Transposase_21"/>
    <property type="match status" value="1"/>
</dbReference>
<dbReference type="EMBL" id="BQNB010016574">
    <property type="protein sequence ID" value="GJT53286.1"/>
    <property type="molecule type" value="Genomic_DNA"/>
</dbReference>
<dbReference type="PANTHER" id="PTHR10775">
    <property type="entry name" value="OS08G0208400 PROTEIN"/>
    <property type="match status" value="1"/>
</dbReference>
<gene>
    <name evidence="1" type="ORF">Tco_0988340</name>
</gene>
<proteinExistence type="predicted"/>
<reference evidence="1" key="2">
    <citation type="submission" date="2022-01" db="EMBL/GenBank/DDBJ databases">
        <authorList>
            <person name="Yamashiro T."/>
            <person name="Shiraishi A."/>
            <person name="Satake H."/>
            <person name="Nakayama K."/>
        </authorList>
    </citation>
    <scope>NUCLEOTIDE SEQUENCE</scope>
</reference>
<evidence type="ECO:0000313" key="2">
    <source>
        <dbReference type="Proteomes" id="UP001151760"/>
    </source>
</evidence>
<protein>
    <recommendedName>
        <fullName evidence="3">Transposase</fullName>
    </recommendedName>
</protein>
<reference evidence="1" key="1">
    <citation type="journal article" date="2022" name="Int. J. Mol. Sci.">
        <title>Draft Genome of Tanacetum Coccineum: Genomic Comparison of Closely Related Tanacetum-Family Plants.</title>
        <authorList>
            <person name="Yamashiro T."/>
            <person name="Shiraishi A."/>
            <person name="Nakayama K."/>
            <person name="Satake H."/>
        </authorList>
    </citation>
    <scope>NUCLEOTIDE SEQUENCE</scope>
</reference>
<evidence type="ECO:0000313" key="1">
    <source>
        <dbReference type="EMBL" id="GJT53286.1"/>
    </source>
</evidence>
<dbReference type="Proteomes" id="UP001151760">
    <property type="component" value="Unassembled WGS sequence"/>
</dbReference>
<accession>A0ABQ5EQN2</accession>
<name>A0ABQ5EQN2_9ASTR</name>
<dbReference type="InterPro" id="IPR004242">
    <property type="entry name" value="Transposase_21"/>
</dbReference>
<dbReference type="PANTHER" id="PTHR10775:SF166">
    <property type="entry name" value="OS04G0146034 PROTEIN"/>
    <property type="match status" value="1"/>
</dbReference>
<organism evidence="1 2">
    <name type="scientific">Tanacetum coccineum</name>
    <dbReference type="NCBI Taxonomy" id="301880"/>
    <lineage>
        <taxon>Eukaryota</taxon>
        <taxon>Viridiplantae</taxon>
        <taxon>Streptophyta</taxon>
        <taxon>Embryophyta</taxon>
        <taxon>Tracheophyta</taxon>
        <taxon>Spermatophyta</taxon>
        <taxon>Magnoliopsida</taxon>
        <taxon>eudicotyledons</taxon>
        <taxon>Gunneridae</taxon>
        <taxon>Pentapetalae</taxon>
        <taxon>asterids</taxon>
        <taxon>campanulids</taxon>
        <taxon>Asterales</taxon>
        <taxon>Asteraceae</taxon>
        <taxon>Asteroideae</taxon>
        <taxon>Anthemideae</taxon>
        <taxon>Anthemidinae</taxon>
        <taxon>Tanacetum</taxon>
    </lineage>
</organism>
<keyword evidence="2" id="KW-1185">Reference proteome</keyword>
<comment type="caution">
    <text evidence="1">The sequence shown here is derived from an EMBL/GenBank/DDBJ whole genome shotgun (WGS) entry which is preliminary data.</text>
</comment>
<evidence type="ECO:0008006" key="3">
    <source>
        <dbReference type="Google" id="ProtNLM"/>
    </source>
</evidence>
<sequence length="298" mass="34531">MKVVLRLFSDHSLDYNVCYKSSHTAKELTWHAYWKVYEPGKMQTPIDGRAWKNFDTKYPDFEKEPRNVQLGLATDGFNPFGNLSQSYSMWPMILKTYNLPPWLCMKESSFMLTLLILGPKSSSKDIDVYLRPLMDDLKDLWAKPGVKTIDACPTCNEDTPSMRVLSKTAYVGLRRFLKKPHKLRRLLDFNGEIEDGDPPRKFDRDDIMAQLARLPTHVMHIEKNVLESILNTLLMNDKSKDNNPSQYKTRLEKAGHLKSGFVAWGQKQKREAAREASGSEFFHTRGKEKSFVQFNKRS</sequence>